<keyword evidence="7" id="KW-1185">Reference proteome</keyword>
<name>A0ABN9Y7H3_9DINO</name>
<evidence type="ECO:0000313" key="6">
    <source>
        <dbReference type="EMBL" id="CAK0908579.1"/>
    </source>
</evidence>
<evidence type="ECO:0000256" key="1">
    <source>
        <dbReference type="ARBA" id="ARBA00022485"/>
    </source>
</evidence>
<feature type="non-terminal residue" evidence="6">
    <location>
        <position position="243"/>
    </location>
</feature>
<dbReference type="EMBL" id="CAUYUJ010022040">
    <property type="protein sequence ID" value="CAK0908579.1"/>
    <property type="molecule type" value="Genomic_DNA"/>
</dbReference>
<keyword evidence="1" id="KW-0004">4Fe-4S</keyword>
<dbReference type="Proteomes" id="UP001189429">
    <property type="component" value="Unassembled WGS sequence"/>
</dbReference>
<dbReference type="PANTHER" id="PTHR11135:SF2">
    <property type="entry name" value="ELONGATOR COMPLEX PROTEIN 3"/>
    <property type="match status" value="1"/>
</dbReference>
<organism evidence="6 7">
    <name type="scientific">Prorocentrum cordatum</name>
    <dbReference type="NCBI Taxonomy" id="2364126"/>
    <lineage>
        <taxon>Eukaryota</taxon>
        <taxon>Sar</taxon>
        <taxon>Alveolata</taxon>
        <taxon>Dinophyceae</taxon>
        <taxon>Prorocentrales</taxon>
        <taxon>Prorocentraceae</taxon>
        <taxon>Prorocentrum</taxon>
    </lineage>
</organism>
<comment type="caution">
    <text evidence="6">The sequence shown here is derived from an EMBL/GenBank/DDBJ whole genome shotgun (WGS) entry which is preliminary data.</text>
</comment>
<dbReference type="PANTHER" id="PTHR11135">
    <property type="entry name" value="HISTONE ACETYLTRANSFERASE-RELATED"/>
    <property type="match status" value="1"/>
</dbReference>
<dbReference type="InterPro" id="IPR039661">
    <property type="entry name" value="ELP3"/>
</dbReference>
<evidence type="ECO:0000256" key="2">
    <source>
        <dbReference type="ARBA" id="ARBA00022691"/>
    </source>
</evidence>
<evidence type="ECO:0000256" key="3">
    <source>
        <dbReference type="ARBA" id="ARBA00022723"/>
    </source>
</evidence>
<dbReference type="InterPro" id="IPR058240">
    <property type="entry name" value="rSAM_sf"/>
</dbReference>
<keyword evidence="2" id="KW-0949">S-adenosyl-L-methionine</keyword>
<evidence type="ECO:0008006" key="8">
    <source>
        <dbReference type="Google" id="ProtNLM"/>
    </source>
</evidence>
<keyword evidence="5" id="KW-0411">Iron-sulfur</keyword>
<evidence type="ECO:0000256" key="4">
    <source>
        <dbReference type="ARBA" id="ARBA00023004"/>
    </source>
</evidence>
<keyword evidence="3" id="KW-0479">Metal-binding</keyword>
<reference evidence="6" key="1">
    <citation type="submission" date="2023-10" db="EMBL/GenBank/DDBJ databases">
        <authorList>
            <person name="Chen Y."/>
            <person name="Shah S."/>
            <person name="Dougan E. K."/>
            <person name="Thang M."/>
            <person name="Chan C."/>
        </authorList>
    </citation>
    <scope>NUCLEOTIDE SEQUENCE [LARGE SCALE GENOMIC DNA]</scope>
</reference>
<dbReference type="SUPFAM" id="SSF102114">
    <property type="entry name" value="Radical SAM enzymes"/>
    <property type="match status" value="1"/>
</dbReference>
<evidence type="ECO:0000256" key="5">
    <source>
        <dbReference type="ARBA" id="ARBA00023014"/>
    </source>
</evidence>
<proteinExistence type="predicted"/>
<evidence type="ECO:0000313" key="7">
    <source>
        <dbReference type="Proteomes" id="UP001189429"/>
    </source>
</evidence>
<keyword evidence="4" id="KW-0408">Iron</keyword>
<protein>
    <recommendedName>
        <fullName evidence="8">Elp3/MiaA/NifB-like radical SAM core domain-containing protein</fullName>
    </recommendedName>
</protein>
<accession>A0ABN9Y7H3</accession>
<sequence length="243" mass="27432">MALAGADAGQPEYLTARLGRMNMVATGDIITTEAGEKHLQAFTQGCEEWMSYHEKPVAEEDLAAYSEFVGALLSGPPFQTEKEYEQAINAVRKRYRMTLSKPQIVRAYYRLRDEGRIERHAMFERITTKKAVRSNSGVVVITLLTAPGKFSCPADCYYCPDEPGQPRSYLSTEPAVARANQNEFCPVRQFYDRAGTLAKQGHTVDKVEIIVLGGTWSYYPRDYQEEFCRDVFYAANTFDEGKS</sequence>
<gene>
    <name evidence="6" type="ORF">PCOR1329_LOCUS83213</name>
</gene>